<reference evidence="1" key="1">
    <citation type="submission" date="2018-10" db="EMBL/GenBank/DDBJ databases">
        <title>Effector identification in a new, highly contiguous assembly of the strawberry crown rot pathogen Phytophthora cactorum.</title>
        <authorList>
            <person name="Armitage A.D."/>
            <person name="Nellist C.F."/>
            <person name="Bates H."/>
            <person name="Vickerstaff R.J."/>
            <person name="Harrison R.J."/>
        </authorList>
    </citation>
    <scope>NUCLEOTIDE SEQUENCE</scope>
    <source>
        <strain evidence="1">15-7</strain>
    </source>
</reference>
<sequence>MSDQASSQILLIPLHHTLNGKKCHILHGSIGYLGFTLTGEGFQAQTKKIQVTQLIAVPKNRKQRGRFLGMIDVVPNKAALCTPLNRFTSNMVPLSWLQSYTDTFNAIAEVAILAFPDFEQPFHVYVDASGK</sequence>
<evidence type="ECO:0000313" key="2">
    <source>
        <dbReference type="Proteomes" id="UP000735874"/>
    </source>
</evidence>
<dbReference type="EMBL" id="RCMG01000641">
    <property type="protein sequence ID" value="KAG2850968.1"/>
    <property type="molecule type" value="Genomic_DNA"/>
</dbReference>
<dbReference type="PANTHER" id="PTHR33064">
    <property type="entry name" value="POL PROTEIN"/>
    <property type="match status" value="1"/>
</dbReference>
<accession>A0A8T0YSD1</accession>
<dbReference type="PANTHER" id="PTHR33064:SF37">
    <property type="entry name" value="RIBONUCLEASE H"/>
    <property type="match status" value="1"/>
</dbReference>
<dbReference type="Proteomes" id="UP000735874">
    <property type="component" value="Unassembled WGS sequence"/>
</dbReference>
<dbReference type="InterPro" id="IPR051320">
    <property type="entry name" value="Viral_Replic_Matur_Polypro"/>
</dbReference>
<gene>
    <name evidence="1" type="ORF">PC113_g16318</name>
</gene>
<dbReference type="SUPFAM" id="SSF56672">
    <property type="entry name" value="DNA/RNA polymerases"/>
    <property type="match status" value="1"/>
</dbReference>
<comment type="caution">
    <text evidence="1">The sequence shown here is derived from an EMBL/GenBank/DDBJ whole genome shotgun (WGS) entry which is preliminary data.</text>
</comment>
<name>A0A8T0YSD1_9STRA</name>
<protein>
    <recommendedName>
        <fullName evidence="3">Reverse transcriptase/retrotransposon-derived protein RNase H-like domain-containing protein</fullName>
    </recommendedName>
</protein>
<dbReference type="InterPro" id="IPR043502">
    <property type="entry name" value="DNA/RNA_pol_sf"/>
</dbReference>
<evidence type="ECO:0008006" key="3">
    <source>
        <dbReference type="Google" id="ProtNLM"/>
    </source>
</evidence>
<dbReference type="AlphaFoldDB" id="A0A8T0YSD1"/>
<evidence type="ECO:0000313" key="1">
    <source>
        <dbReference type="EMBL" id="KAG2850968.1"/>
    </source>
</evidence>
<proteinExistence type="predicted"/>
<organism evidence="1 2">
    <name type="scientific">Phytophthora cactorum</name>
    <dbReference type="NCBI Taxonomy" id="29920"/>
    <lineage>
        <taxon>Eukaryota</taxon>
        <taxon>Sar</taxon>
        <taxon>Stramenopiles</taxon>
        <taxon>Oomycota</taxon>
        <taxon>Peronosporomycetes</taxon>
        <taxon>Peronosporales</taxon>
        <taxon>Peronosporaceae</taxon>
        <taxon>Phytophthora</taxon>
    </lineage>
</organism>